<reference evidence="3 4" key="1">
    <citation type="journal article" date="2015" name="BMC Genomics">
        <title>Genome mining reveals unlocked bioactive potential of marine Gram-negative bacteria.</title>
        <authorList>
            <person name="Machado H."/>
            <person name="Sonnenschein E.C."/>
            <person name="Melchiorsen J."/>
            <person name="Gram L."/>
        </authorList>
    </citation>
    <scope>NUCLEOTIDE SEQUENCE [LARGE SCALE GENOMIC DNA]</scope>
    <source>
        <strain evidence="3 4">S2471</strain>
    </source>
</reference>
<dbReference type="InterPro" id="IPR000587">
    <property type="entry name" value="Creatinase_N"/>
</dbReference>
<dbReference type="Pfam" id="PF01321">
    <property type="entry name" value="Creatinase_N"/>
    <property type="match status" value="1"/>
</dbReference>
<dbReference type="AlphaFoldDB" id="A0A0F4QI25"/>
<dbReference type="Gene3D" id="3.40.350.10">
    <property type="entry name" value="Creatinase/prolidase N-terminal domain"/>
    <property type="match status" value="1"/>
</dbReference>
<dbReference type="SUPFAM" id="SSF53092">
    <property type="entry name" value="Creatinase/prolidase N-terminal domain"/>
    <property type="match status" value="1"/>
</dbReference>
<dbReference type="PANTHER" id="PTHR46112">
    <property type="entry name" value="AMINOPEPTIDASE"/>
    <property type="match status" value="1"/>
</dbReference>
<dbReference type="InterPro" id="IPR029149">
    <property type="entry name" value="Creatin/AminoP/Spt16_N"/>
</dbReference>
<dbReference type="EMBL" id="JXYA01000038">
    <property type="protein sequence ID" value="KJZ07373.1"/>
    <property type="molecule type" value="Genomic_DNA"/>
</dbReference>
<dbReference type="OrthoDB" id="9806388at2"/>
<dbReference type="GO" id="GO:0008235">
    <property type="term" value="F:metalloexopeptidase activity"/>
    <property type="evidence" value="ECO:0007669"/>
    <property type="project" value="UniProtKB-ARBA"/>
</dbReference>
<dbReference type="Gene3D" id="3.90.230.10">
    <property type="entry name" value="Creatinase/methionine aminopeptidase superfamily"/>
    <property type="match status" value="1"/>
</dbReference>
<proteinExistence type="predicted"/>
<evidence type="ECO:0000259" key="1">
    <source>
        <dbReference type="Pfam" id="PF00557"/>
    </source>
</evidence>
<keyword evidence="3" id="KW-0378">Hydrolase</keyword>
<name>A0A0F4QI25_9GAMM</name>
<sequence>MNQYLQRQTILRSQLSASGYDAMVVFGYENIRYLCGFSGHAATLLISAEQCLLITDYRYVERAQAEAEHAEVILRQRDHESLGQCLSRLSGELKALAFDAAHIDVGQWQEISGELSGRTVTPTRGLVEQLRQVKTAEEIDCIRQAAQIADKALADTLPLVKAGVSERDLALELDYRMQKLGSEGVSFDTILLFGARSALPHGSPSTQKLKHGDLILIDFGAVVDGYRSDMTRTYVYGTPCNRQRAMFDTVQTAQQAALAHASSGVDCQVLNTAAHAVLQNSEFARYAGEGLGHGLGLFLHEQPFIKPGVDYRLEAGNVITIEPGIYIPQFGGVRLEEDIVITASGYELLTHAPQDFEL</sequence>
<dbReference type="Pfam" id="PF00557">
    <property type="entry name" value="Peptidase_M24"/>
    <property type="match status" value="1"/>
</dbReference>
<dbReference type="PATRIC" id="fig|43658.5.peg.3326"/>
<protein>
    <submittedName>
        <fullName evidence="3">Xaa-Pro aminopeptidase</fullName>
    </submittedName>
</protein>
<dbReference type="RefSeq" id="WP_046005936.1">
    <property type="nucleotide sequence ID" value="NZ_JXYA01000038.1"/>
</dbReference>
<dbReference type="PRINTS" id="PR00599">
    <property type="entry name" value="MAPEPTIDASE"/>
</dbReference>
<dbReference type="InterPro" id="IPR036005">
    <property type="entry name" value="Creatinase/aminopeptidase-like"/>
</dbReference>
<dbReference type="InterPro" id="IPR000994">
    <property type="entry name" value="Pept_M24"/>
</dbReference>
<feature type="domain" description="Peptidase M24" evidence="1">
    <location>
        <begin position="140"/>
        <end position="343"/>
    </location>
</feature>
<dbReference type="InterPro" id="IPR050659">
    <property type="entry name" value="Peptidase_M24B"/>
</dbReference>
<gene>
    <name evidence="3" type="ORF">TW77_15735</name>
</gene>
<dbReference type="SUPFAM" id="SSF55920">
    <property type="entry name" value="Creatinase/aminopeptidase"/>
    <property type="match status" value="1"/>
</dbReference>
<dbReference type="InterPro" id="IPR001714">
    <property type="entry name" value="Pept_M24_MAP"/>
</dbReference>
<dbReference type="PANTHER" id="PTHR46112:SF3">
    <property type="entry name" value="AMINOPEPTIDASE YPDF"/>
    <property type="match status" value="1"/>
</dbReference>
<evidence type="ECO:0000313" key="4">
    <source>
        <dbReference type="Proteomes" id="UP000033452"/>
    </source>
</evidence>
<feature type="domain" description="Creatinase N-terminal" evidence="2">
    <location>
        <begin position="11"/>
        <end position="133"/>
    </location>
</feature>
<accession>A0A0F4QI25</accession>
<evidence type="ECO:0000313" key="3">
    <source>
        <dbReference type="EMBL" id="KJZ07373.1"/>
    </source>
</evidence>
<keyword evidence="3" id="KW-0645">Protease</keyword>
<keyword evidence="3" id="KW-0031">Aminopeptidase</keyword>
<comment type="caution">
    <text evidence="3">The sequence shown here is derived from an EMBL/GenBank/DDBJ whole genome shotgun (WGS) entry which is preliminary data.</text>
</comment>
<keyword evidence="4" id="KW-1185">Reference proteome</keyword>
<organism evidence="3 4">
    <name type="scientific">Pseudoalteromonas rubra</name>
    <dbReference type="NCBI Taxonomy" id="43658"/>
    <lineage>
        <taxon>Bacteria</taxon>
        <taxon>Pseudomonadati</taxon>
        <taxon>Pseudomonadota</taxon>
        <taxon>Gammaproteobacteria</taxon>
        <taxon>Alteromonadales</taxon>
        <taxon>Pseudoalteromonadaceae</taxon>
        <taxon>Pseudoalteromonas</taxon>
    </lineage>
</organism>
<dbReference type="GO" id="GO:0004177">
    <property type="term" value="F:aminopeptidase activity"/>
    <property type="evidence" value="ECO:0007669"/>
    <property type="project" value="UniProtKB-KW"/>
</dbReference>
<dbReference type="Proteomes" id="UP000033452">
    <property type="component" value="Unassembled WGS sequence"/>
</dbReference>
<evidence type="ECO:0000259" key="2">
    <source>
        <dbReference type="Pfam" id="PF01321"/>
    </source>
</evidence>